<comment type="caution">
    <text evidence="1">The sequence shown here is derived from an EMBL/GenBank/DDBJ whole genome shotgun (WGS) entry which is preliminary data.</text>
</comment>
<sequence>MSVGNRNTPEAMNVMGDAVKWSGVFMPVDEALQQGAVTHLAEAVRQHERWQGAGRSVLPAQEMAGAVHAHV</sequence>
<keyword evidence="2" id="KW-1185">Reference proteome</keyword>
<evidence type="ECO:0000313" key="2">
    <source>
        <dbReference type="Proteomes" id="UP001156903"/>
    </source>
</evidence>
<name>A0ABQ6CAX6_9BURK</name>
<dbReference type="Proteomes" id="UP001156903">
    <property type="component" value="Unassembled WGS sequence"/>
</dbReference>
<organism evidence="1 2">
    <name type="scientific">Hydrogenophaga electricum</name>
    <dbReference type="NCBI Taxonomy" id="1230953"/>
    <lineage>
        <taxon>Bacteria</taxon>
        <taxon>Pseudomonadati</taxon>
        <taxon>Pseudomonadota</taxon>
        <taxon>Betaproteobacteria</taxon>
        <taxon>Burkholderiales</taxon>
        <taxon>Comamonadaceae</taxon>
        <taxon>Hydrogenophaga</taxon>
    </lineage>
</organism>
<evidence type="ECO:0000313" key="1">
    <source>
        <dbReference type="EMBL" id="GLS15925.1"/>
    </source>
</evidence>
<dbReference type="EMBL" id="BSPB01000038">
    <property type="protein sequence ID" value="GLS15925.1"/>
    <property type="molecule type" value="Genomic_DNA"/>
</dbReference>
<accession>A0ABQ6CAX6</accession>
<proteinExistence type="predicted"/>
<dbReference type="RefSeq" id="WP_284308735.1">
    <property type="nucleotide sequence ID" value="NZ_BSPB01000038.1"/>
</dbReference>
<reference evidence="2" key="1">
    <citation type="journal article" date="2019" name="Int. J. Syst. Evol. Microbiol.">
        <title>The Global Catalogue of Microorganisms (GCM) 10K type strain sequencing project: providing services to taxonomists for standard genome sequencing and annotation.</title>
        <authorList>
            <consortium name="The Broad Institute Genomics Platform"/>
            <consortium name="The Broad Institute Genome Sequencing Center for Infectious Disease"/>
            <person name="Wu L."/>
            <person name="Ma J."/>
        </authorList>
    </citation>
    <scope>NUCLEOTIDE SEQUENCE [LARGE SCALE GENOMIC DNA]</scope>
    <source>
        <strain evidence="2">NBRC 109341</strain>
    </source>
</reference>
<protein>
    <submittedName>
        <fullName evidence="1">Uncharacterized protein</fullName>
    </submittedName>
</protein>
<gene>
    <name evidence="1" type="ORF">GCM10007935_33620</name>
</gene>